<dbReference type="OrthoDB" id="14187at2759"/>
<evidence type="ECO:0000313" key="2">
    <source>
        <dbReference type="EMBL" id="VDN44504.1"/>
    </source>
</evidence>
<dbReference type="Proteomes" id="UP000271098">
    <property type="component" value="Unassembled WGS sequence"/>
</dbReference>
<reference evidence="4" key="1">
    <citation type="submission" date="2016-06" db="UniProtKB">
        <authorList>
            <consortium name="WormBaseParasite"/>
        </authorList>
    </citation>
    <scope>IDENTIFICATION</scope>
</reference>
<organism evidence="4">
    <name type="scientific">Gongylonema pulchrum</name>
    <dbReference type="NCBI Taxonomy" id="637853"/>
    <lineage>
        <taxon>Eukaryota</taxon>
        <taxon>Metazoa</taxon>
        <taxon>Ecdysozoa</taxon>
        <taxon>Nematoda</taxon>
        <taxon>Chromadorea</taxon>
        <taxon>Rhabditida</taxon>
        <taxon>Spirurina</taxon>
        <taxon>Spiruromorpha</taxon>
        <taxon>Spiruroidea</taxon>
        <taxon>Gongylonematidae</taxon>
        <taxon>Gongylonema</taxon>
    </lineage>
</organism>
<evidence type="ECO:0000313" key="3">
    <source>
        <dbReference type="Proteomes" id="UP000271098"/>
    </source>
</evidence>
<sequence length="166" mass="18877">MYHNVLYSILITYLIYNVDLAALDTCQYSTATFGALLDSIQKAVDQLSLGNFSNLHQWVSSLDAKIAEKLAARVEEAIRLWTAVLARDEVDDEIEDKSLLPVLQPVVLEMRVTSQVMYVSPSIEQARAHLLDQLFAWQSVITNQPRISSTRFQVINNFLPNFLEIF</sequence>
<name>A0A183EXI3_9BILA</name>
<evidence type="ECO:0000256" key="1">
    <source>
        <dbReference type="SAM" id="SignalP"/>
    </source>
</evidence>
<dbReference type="AlphaFoldDB" id="A0A183EXI3"/>
<keyword evidence="3" id="KW-1185">Reference proteome</keyword>
<evidence type="ECO:0000313" key="4">
    <source>
        <dbReference type="WBParaSite" id="GPUH_0002570401-mRNA-1"/>
    </source>
</evidence>
<dbReference type="WBParaSite" id="GPUH_0002570401-mRNA-1">
    <property type="protein sequence ID" value="GPUH_0002570401-mRNA-1"/>
    <property type="gene ID" value="GPUH_0002570401"/>
</dbReference>
<feature type="signal peptide" evidence="1">
    <location>
        <begin position="1"/>
        <end position="21"/>
    </location>
</feature>
<reference evidence="2 3" key="2">
    <citation type="submission" date="2018-11" db="EMBL/GenBank/DDBJ databases">
        <authorList>
            <consortium name="Pathogen Informatics"/>
        </authorList>
    </citation>
    <scope>NUCLEOTIDE SEQUENCE [LARGE SCALE GENOMIC DNA]</scope>
</reference>
<feature type="chain" id="PRO_5043139303" evidence="1">
    <location>
        <begin position="22"/>
        <end position="166"/>
    </location>
</feature>
<keyword evidence="1" id="KW-0732">Signal</keyword>
<gene>
    <name evidence="2" type="ORF">GPUH_LOCUS25674</name>
</gene>
<proteinExistence type="predicted"/>
<dbReference type="EMBL" id="UYRT01106238">
    <property type="protein sequence ID" value="VDN44504.1"/>
    <property type="molecule type" value="Genomic_DNA"/>
</dbReference>
<accession>A0A183EXI3</accession>
<protein>
    <submittedName>
        <fullName evidence="2 4">Uncharacterized protein</fullName>
    </submittedName>
</protein>